<comment type="caution">
    <text evidence="1">The sequence shown here is derived from an EMBL/GenBank/DDBJ whole genome shotgun (WGS) entry which is preliminary data.</text>
</comment>
<dbReference type="EMBL" id="MU151110">
    <property type="protein sequence ID" value="KAF9450198.1"/>
    <property type="molecule type" value="Genomic_DNA"/>
</dbReference>
<evidence type="ECO:0000313" key="1">
    <source>
        <dbReference type="EMBL" id="KAF9450198.1"/>
    </source>
</evidence>
<sequence length="281" mass="32106">MSKYLSSNQLGKINQWLEEIQTSPILLHPLHGIVQEVFHEAPANIRELQVPTYNFRRATEKRSVGKWKSQYVAKSSREKLRPDDYQIRIYCERLGLDQAFRRELNTVASMSSLPHAETNELVTDSRTVVKGEFVRVLQIRNSFYAEQQLYAALLCQRGLSPEVTIFYEMRQSECAYGCDKAQEAAQYIQSYGSTEKMSIDFEVLLSVLPYPEVVEEADTFLTTSSSSGSSTDLTSSETMVSSAGKNAHLRKEAISEADFNNWKDRWIFQMSHRSSNESVDL</sequence>
<proteinExistence type="predicted"/>
<dbReference type="OrthoDB" id="3003820at2759"/>
<organism evidence="1 2">
    <name type="scientific">Macrolepiota fuliginosa MF-IS2</name>
    <dbReference type="NCBI Taxonomy" id="1400762"/>
    <lineage>
        <taxon>Eukaryota</taxon>
        <taxon>Fungi</taxon>
        <taxon>Dikarya</taxon>
        <taxon>Basidiomycota</taxon>
        <taxon>Agaricomycotina</taxon>
        <taxon>Agaricomycetes</taxon>
        <taxon>Agaricomycetidae</taxon>
        <taxon>Agaricales</taxon>
        <taxon>Agaricineae</taxon>
        <taxon>Agaricaceae</taxon>
        <taxon>Macrolepiota</taxon>
    </lineage>
</organism>
<protein>
    <submittedName>
        <fullName evidence="1">Uncharacterized protein</fullName>
    </submittedName>
</protein>
<keyword evidence="2" id="KW-1185">Reference proteome</keyword>
<dbReference type="AlphaFoldDB" id="A0A9P5XF31"/>
<dbReference type="Proteomes" id="UP000807342">
    <property type="component" value="Unassembled WGS sequence"/>
</dbReference>
<evidence type="ECO:0000313" key="2">
    <source>
        <dbReference type="Proteomes" id="UP000807342"/>
    </source>
</evidence>
<accession>A0A9P5XF31</accession>
<gene>
    <name evidence="1" type="ORF">P691DRAFT_758368</name>
</gene>
<name>A0A9P5XF31_9AGAR</name>
<reference evidence="1" key="1">
    <citation type="submission" date="2020-11" db="EMBL/GenBank/DDBJ databases">
        <authorList>
            <consortium name="DOE Joint Genome Institute"/>
            <person name="Ahrendt S."/>
            <person name="Riley R."/>
            <person name="Andreopoulos W."/>
            <person name="Labutti K."/>
            <person name="Pangilinan J."/>
            <person name="Ruiz-Duenas F.J."/>
            <person name="Barrasa J.M."/>
            <person name="Sanchez-Garcia M."/>
            <person name="Camarero S."/>
            <person name="Miyauchi S."/>
            <person name="Serrano A."/>
            <person name="Linde D."/>
            <person name="Babiker R."/>
            <person name="Drula E."/>
            <person name="Ayuso-Fernandez I."/>
            <person name="Pacheco R."/>
            <person name="Padilla G."/>
            <person name="Ferreira P."/>
            <person name="Barriuso J."/>
            <person name="Kellner H."/>
            <person name="Castanera R."/>
            <person name="Alfaro M."/>
            <person name="Ramirez L."/>
            <person name="Pisabarro A.G."/>
            <person name="Kuo A."/>
            <person name="Tritt A."/>
            <person name="Lipzen A."/>
            <person name="He G."/>
            <person name="Yan M."/>
            <person name="Ng V."/>
            <person name="Cullen D."/>
            <person name="Martin F."/>
            <person name="Rosso M.-N."/>
            <person name="Henrissat B."/>
            <person name="Hibbett D."/>
            <person name="Martinez A.T."/>
            <person name="Grigoriev I.V."/>
        </authorList>
    </citation>
    <scope>NUCLEOTIDE SEQUENCE</scope>
    <source>
        <strain evidence="1">MF-IS2</strain>
    </source>
</reference>